<comment type="caution">
    <text evidence="2">The sequence shown here is derived from an EMBL/GenBank/DDBJ whole genome shotgun (WGS) entry which is preliminary data.</text>
</comment>
<dbReference type="Proteomes" id="UP000190683">
    <property type="component" value="Unassembled WGS sequence"/>
</dbReference>
<evidence type="ECO:0000259" key="1">
    <source>
        <dbReference type="Pfam" id="PF26468"/>
    </source>
</evidence>
<reference evidence="2 3" key="1">
    <citation type="submission" date="2017-02" db="EMBL/GenBank/DDBJ databases">
        <title>Draft genome sequence of Moraxella porci CCUG 54912T type strain.</title>
        <authorList>
            <person name="Salva-Serra F."/>
            <person name="Engstrom-Jakobsson H."/>
            <person name="Thorell K."/>
            <person name="Jaen-Luchoro D."/>
            <person name="Gonzales-Siles L."/>
            <person name="Karlsson R."/>
            <person name="Yazdan S."/>
            <person name="Boulund F."/>
            <person name="Johnning A."/>
            <person name="Engstrand L."/>
            <person name="Kristiansson E."/>
            <person name="Moore E."/>
        </authorList>
    </citation>
    <scope>NUCLEOTIDE SEQUENCE [LARGE SCALE GENOMIC DNA]</scope>
    <source>
        <strain evidence="2 3">CCUG 54912</strain>
    </source>
</reference>
<keyword evidence="3" id="KW-1185">Reference proteome</keyword>
<dbReference type="STRING" id="573983.B0681_06350"/>
<evidence type="ECO:0000313" key="3">
    <source>
        <dbReference type="Proteomes" id="UP000190683"/>
    </source>
</evidence>
<feature type="domain" description="GIY-YIG" evidence="1">
    <location>
        <begin position="14"/>
        <end position="211"/>
    </location>
</feature>
<dbReference type="RefSeq" id="WP_078317916.1">
    <property type="nucleotide sequence ID" value="NZ_MUYV01000007.1"/>
</dbReference>
<dbReference type="AlphaFoldDB" id="A0A1T0CQY4"/>
<evidence type="ECO:0000313" key="2">
    <source>
        <dbReference type="EMBL" id="OOS24752.1"/>
    </source>
</evidence>
<protein>
    <recommendedName>
        <fullName evidence="1">GIY-YIG domain-containing protein</fullName>
    </recommendedName>
</protein>
<dbReference type="EMBL" id="MUYV01000007">
    <property type="protein sequence ID" value="OOS24752.1"/>
    <property type="molecule type" value="Genomic_DNA"/>
</dbReference>
<accession>A0A1T0CQY4</accession>
<proteinExistence type="predicted"/>
<name>A0A1T0CQY4_9GAMM</name>
<dbReference type="InterPro" id="IPR058782">
    <property type="entry name" value="GIY_YIG_3"/>
</dbReference>
<gene>
    <name evidence="2" type="ORF">B0681_06350</name>
</gene>
<organism evidence="2 3">
    <name type="scientific">Moraxella porci DSM 25326</name>
    <dbReference type="NCBI Taxonomy" id="573983"/>
    <lineage>
        <taxon>Bacteria</taxon>
        <taxon>Pseudomonadati</taxon>
        <taxon>Pseudomonadota</taxon>
        <taxon>Gammaproteobacteria</taxon>
        <taxon>Moraxellales</taxon>
        <taxon>Moraxellaceae</taxon>
        <taxon>Moraxella</taxon>
    </lineage>
</organism>
<sequence length="213" mass="24814">MSSLATRLHQLFSHQPRLKFPFDDATIPKNGIYIIFEAGESFQNMDRIVRIGTHTGSNQLPSRLKQHFIKPNKNRSIFRKNIGRCFLNRDNQNYLPIWELDPTPRAGRDKKLQLIDQDYEKQLEEKISDYIQNNLSFCVFEVSTKEERLFWESRLVSTLAQSGEIKPSTVWLGNHSTRPKIAKHGLWQVNELNKAVLTEAEFTQLEKLVKSSN</sequence>
<dbReference type="Pfam" id="PF26468">
    <property type="entry name" value="GIY_YIG_3"/>
    <property type="match status" value="1"/>
</dbReference>